<evidence type="ECO:0000313" key="3">
    <source>
        <dbReference type="Proteomes" id="UP000007819"/>
    </source>
</evidence>
<sequence>MGCAGSNPLPAGDAMVASATTDSRTVAVDPPPMSDTEKACSIVKKVVGSVNVDDVVKKIQDVGGSMENLMDETQEKFSSIFGKAEKQVDDVEKSVEDKVNDFTSTMPEKPKIQEVILLTVEETRVIPIDILKSEVLTNGNDAVVGEVNNNAKEEQTEIKPEESPIDVNEKQNEEEDKVEEEKVEEEKAEEEKVEEEKVEEENVEEEKVEETKSEEEVKEEEEEEEEEKITEKEKAEENEVEE</sequence>
<feature type="compositionally biased region" description="Acidic residues" evidence="1">
    <location>
        <begin position="172"/>
        <end position="208"/>
    </location>
</feature>
<name>A0A8R2A3Q8_ACYPI</name>
<proteinExistence type="predicted"/>
<reference evidence="2" key="2">
    <citation type="submission" date="2022-06" db="UniProtKB">
        <authorList>
            <consortium name="EnsemblMetazoa"/>
        </authorList>
    </citation>
    <scope>IDENTIFICATION</scope>
</reference>
<feature type="compositionally biased region" description="Basic and acidic residues" evidence="1">
    <location>
        <begin position="151"/>
        <end position="171"/>
    </location>
</feature>
<feature type="compositionally biased region" description="Basic and acidic residues" evidence="1">
    <location>
        <begin position="229"/>
        <end position="242"/>
    </location>
</feature>
<keyword evidence="3" id="KW-1185">Reference proteome</keyword>
<accession>A0A8R2A3Q8</accession>
<dbReference type="KEGG" id="api:100168127"/>
<dbReference type="OrthoDB" id="6630798at2759"/>
<protein>
    <submittedName>
        <fullName evidence="2">Uncharacterized protein</fullName>
    </submittedName>
</protein>
<evidence type="ECO:0000313" key="2">
    <source>
        <dbReference type="EnsemblMetazoa" id="XP_001946990.1"/>
    </source>
</evidence>
<organism evidence="2 3">
    <name type="scientific">Acyrthosiphon pisum</name>
    <name type="common">Pea aphid</name>
    <dbReference type="NCBI Taxonomy" id="7029"/>
    <lineage>
        <taxon>Eukaryota</taxon>
        <taxon>Metazoa</taxon>
        <taxon>Ecdysozoa</taxon>
        <taxon>Arthropoda</taxon>
        <taxon>Hexapoda</taxon>
        <taxon>Insecta</taxon>
        <taxon>Pterygota</taxon>
        <taxon>Neoptera</taxon>
        <taxon>Paraneoptera</taxon>
        <taxon>Hemiptera</taxon>
        <taxon>Sternorrhyncha</taxon>
        <taxon>Aphidomorpha</taxon>
        <taxon>Aphidoidea</taxon>
        <taxon>Aphididae</taxon>
        <taxon>Macrosiphini</taxon>
        <taxon>Acyrthosiphon</taxon>
    </lineage>
</organism>
<dbReference type="RefSeq" id="XP_001946990.1">
    <property type="nucleotide sequence ID" value="XM_001946955.4"/>
</dbReference>
<dbReference type="AlphaFoldDB" id="A0A8R2A3Q8"/>
<evidence type="ECO:0000256" key="1">
    <source>
        <dbReference type="SAM" id="MobiDB-lite"/>
    </source>
</evidence>
<feature type="region of interest" description="Disordered" evidence="1">
    <location>
        <begin position="146"/>
        <end position="242"/>
    </location>
</feature>
<feature type="compositionally biased region" description="Acidic residues" evidence="1">
    <location>
        <begin position="216"/>
        <end position="228"/>
    </location>
</feature>
<reference evidence="3" key="1">
    <citation type="submission" date="2010-06" db="EMBL/GenBank/DDBJ databases">
        <authorList>
            <person name="Jiang H."/>
            <person name="Abraham K."/>
            <person name="Ali S."/>
            <person name="Alsbrooks S.L."/>
            <person name="Anim B.N."/>
            <person name="Anosike U.S."/>
            <person name="Attaway T."/>
            <person name="Bandaranaike D.P."/>
            <person name="Battles P.K."/>
            <person name="Bell S.N."/>
            <person name="Bell A.V."/>
            <person name="Beltran B."/>
            <person name="Bickham C."/>
            <person name="Bustamante Y."/>
            <person name="Caleb T."/>
            <person name="Canada A."/>
            <person name="Cardenas V."/>
            <person name="Carter K."/>
            <person name="Chacko J."/>
            <person name="Chandrabose M.N."/>
            <person name="Chavez D."/>
            <person name="Chavez A."/>
            <person name="Chen L."/>
            <person name="Chu H.-S."/>
            <person name="Claassen K.J."/>
            <person name="Cockrell R."/>
            <person name="Collins M."/>
            <person name="Cooper J.A."/>
            <person name="Cree A."/>
            <person name="Curry S.M."/>
            <person name="Da Y."/>
            <person name="Dao M.D."/>
            <person name="Das B."/>
            <person name="Davila M.-L."/>
            <person name="Davy-Carroll L."/>
            <person name="Denson S."/>
            <person name="Dinh H."/>
            <person name="Ebong V.E."/>
            <person name="Edwards J.R."/>
            <person name="Egan A."/>
            <person name="El-Daye J."/>
            <person name="Escobedo L."/>
            <person name="Fernandez S."/>
            <person name="Fernando P.R."/>
            <person name="Flagg N."/>
            <person name="Forbes L.D."/>
            <person name="Fowler R.G."/>
            <person name="Fu Q."/>
            <person name="Gabisi R.A."/>
            <person name="Ganer J."/>
            <person name="Garbino Pronczuk A."/>
            <person name="Garcia R.M."/>
            <person name="Garner T."/>
            <person name="Garrett T.E."/>
            <person name="Gonzalez D.A."/>
            <person name="Hamid H."/>
            <person name="Hawkins E.S."/>
            <person name="Hirani K."/>
            <person name="Hogues M.E."/>
            <person name="Hollins B."/>
            <person name="Hsiao C.-H."/>
            <person name="Jabil R."/>
            <person name="James M.L."/>
            <person name="Jhangiani S.N."/>
            <person name="Johnson B."/>
            <person name="Johnson Q."/>
            <person name="Joshi V."/>
            <person name="Kalu J.B."/>
            <person name="Kam C."/>
            <person name="Kashfia A."/>
            <person name="Keebler J."/>
            <person name="Kisamo H."/>
            <person name="Kovar C.L."/>
            <person name="Lago L.A."/>
            <person name="Lai C.-Y."/>
            <person name="Laidlaw J."/>
            <person name="Lara F."/>
            <person name="Le T.-K."/>
            <person name="Lee S.L."/>
            <person name="Legall F.H."/>
            <person name="Lemon S.J."/>
            <person name="Lewis L.R."/>
            <person name="Li B."/>
            <person name="Liu Y."/>
            <person name="Liu Y.-S."/>
            <person name="Lopez J."/>
            <person name="Lozado R.J."/>
            <person name="Lu J."/>
            <person name="Madu R.C."/>
            <person name="Maheshwari M."/>
            <person name="Maheshwari R."/>
            <person name="Malloy K."/>
            <person name="Martinez E."/>
            <person name="Mathew T."/>
            <person name="Mercado I.C."/>
            <person name="Mercado C."/>
            <person name="Meyer B."/>
            <person name="Montgomery K."/>
            <person name="Morgan M.B."/>
            <person name="Munidasa M."/>
            <person name="Nazareth L.V."/>
            <person name="Nelson J."/>
            <person name="Ng B.M."/>
            <person name="Nguyen N.B."/>
            <person name="Nguyen P.Q."/>
            <person name="Nguyen T."/>
            <person name="Obregon M."/>
            <person name="Okwuonu G.O."/>
            <person name="Onwere C.G."/>
            <person name="Orozco G."/>
            <person name="Parra A."/>
            <person name="Patel S."/>
            <person name="Patil S."/>
            <person name="Perez A."/>
            <person name="Perez Y."/>
            <person name="Pham C."/>
            <person name="Primus E.L."/>
            <person name="Pu L.-L."/>
            <person name="Puazo M."/>
            <person name="Qin X."/>
            <person name="Quiroz J.B."/>
            <person name="Reese J."/>
            <person name="Richards S."/>
            <person name="Rives C.M."/>
            <person name="Robberts R."/>
            <person name="Ruiz S.J."/>
            <person name="Ruiz M.J."/>
            <person name="Santibanez J."/>
            <person name="Schneider B.W."/>
            <person name="Sisson I."/>
            <person name="Smith M."/>
            <person name="Sodergren E."/>
            <person name="Song X.-Z."/>
            <person name="Song B.B."/>
            <person name="Summersgill H."/>
            <person name="Thelus R."/>
            <person name="Thornton R.D."/>
            <person name="Trejos Z.Y."/>
            <person name="Usmani K."/>
            <person name="Vattathil S."/>
            <person name="Villasana D."/>
            <person name="Walker D.L."/>
            <person name="Wang S."/>
            <person name="Wang K."/>
            <person name="White C.S."/>
            <person name="Williams A.C."/>
            <person name="Williamson J."/>
            <person name="Wilson K."/>
            <person name="Woghiren I.O."/>
            <person name="Woodworth J.R."/>
            <person name="Worley K.C."/>
            <person name="Wright R.A."/>
            <person name="Wu W."/>
            <person name="Young L."/>
            <person name="Zhang L."/>
            <person name="Zhang J."/>
            <person name="Zhu Y."/>
            <person name="Muzny D.M."/>
            <person name="Weinstock G."/>
            <person name="Gibbs R.A."/>
        </authorList>
    </citation>
    <scope>NUCLEOTIDE SEQUENCE [LARGE SCALE GENOMIC DNA]</scope>
    <source>
        <strain evidence="3">LSR1</strain>
    </source>
</reference>
<dbReference type="Proteomes" id="UP000007819">
    <property type="component" value="Chromosome A1"/>
</dbReference>
<feature type="region of interest" description="Disordered" evidence="1">
    <location>
        <begin position="1"/>
        <end position="35"/>
    </location>
</feature>
<dbReference type="GeneID" id="100168127"/>
<dbReference type="EnsemblMetazoa" id="XM_001946955.5">
    <property type="protein sequence ID" value="XP_001946990.1"/>
    <property type="gene ID" value="LOC100168127"/>
</dbReference>